<dbReference type="Pfam" id="PF00561">
    <property type="entry name" value="Abhydrolase_1"/>
    <property type="match status" value="1"/>
</dbReference>
<dbReference type="Proteomes" id="UP000233387">
    <property type="component" value="Unassembled WGS sequence"/>
</dbReference>
<comment type="caution">
    <text evidence="2">The sequence shown here is derived from an EMBL/GenBank/DDBJ whole genome shotgun (WGS) entry which is preliminary data.</text>
</comment>
<reference evidence="2 3" key="1">
    <citation type="submission" date="2017-06" db="EMBL/GenBank/DDBJ databases">
        <title>Raineya orbicola gen. nov., sp. nov. a slightly thermophilic bacterium of the phylum Bacteroidetes and the description of Raineyaceae fam. nov.</title>
        <authorList>
            <person name="Albuquerque L."/>
            <person name="Polonia A.R.M."/>
            <person name="Barroso C."/>
            <person name="Froufe H.J.C."/>
            <person name="Lage O."/>
            <person name="Lobo-Da-Cunha A."/>
            <person name="Egas C."/>
            <person name="Da Costa M.S."/>
        </authorList>
    </citation>
    <scope>NUCLEOTIDE SEQUENCE [LARGE SCALE GENOMIC DNA]</scope>
    <source>
        <strain evidence="2 3">SPSPC-11</strain>
    </source>
</reference>
<evidence type="ECO:0000313" key="2">
    <source>
        <dbReference type="EMBL" id="PKQ68950.1"/>
    </source>
</evidence>
<keyword evidence="3" id="KW-1185">Reference proteome</keyword>
<dbReference type="RefSeq" id="WP_101358748.1">
    <property type="nucleotide sequence ID" value="NZ_NKXO01000021.1"/>
</dbReference>
<accession>A0A2N3IF61</accession>
<evidence type="ECO:0000259" key="1">
    <source>
        <dbReference type="Pfam" id="PF00561"/>
    </source>
</evidence>
<dbReference type="SUPFAM" id="SSF53474">
    <property type="entry name" value="alpha/beta-Hydrolases"/>
    <property type="match status" value="1"/>
</dbReference>
<dbReference type="GO" id="GO:0016787">
    <property type="term" value="F:hydrolase activity"/>
    <property type="evidence" value="ECO:0007669"/>
    <property type="project" value="UniProtKB-KW"/>
</dbReference>
<dbReference type="InterPro" id="IPR000073">
    <property type="entry name" value="AB_hydrolase_1"/>
</dbReference>
<dbReference type="InterPro" id="IPR029058">
    <property type="entry name" value="AB_hydrolase_fold"/>
</dbReference>
<dbReference type="Gene3D" id="3.40.50.1820">
    <property type="entry name" value="alpha/beta hydrolase"/>
    <property type="match status" value="1"/>
</dbReference>
<dbReference type="InterPro" id="IPR050266">
    <property type="entry name" value="AB_hydrolase_sf"/>
</dbReference>
<keyword evidence="2" id="KW-0378">Hydrolase</keyword>
<dbReference type="GO" id="GO:0016746">
    <property type="term" value="F:acyltransferase activity"/>
    <property type="evidence" value="ECO:0007669"/>
    <property type="project" value="UniProtKB-KW"/>
</dbReference>
<sequence length="258" mass="29176">MQHLAYTEKGKGSVVVLLHGFCESKEIWKDFIPAFSDSFRVIAVDLGGFGESANLLPQPCSMEVMADQIWELLQHLQISQAAFVGHSMGGYVALAFAEKYPAMVEKLCLFHSTALADSPEKKENRNKVIEFVQKAGVDAFISNFVKPLFYEGRWQEMQKEINFLEEIGKKTPLQTITSALAAMRDRKSRLELLVKANFPILYIIGKQDTAVIWESYQEQLQKIPNAQTLILDETGHVGMLERPQETLQTLKKFLTSCQ</sequence>
<feature type="domain" description="AB hydrolase-1" evidence="1">
    <location>
        <begin position="14"/>
        <end position="243"/>
    </location>
</feature>
<dbReference type="OrthoDB" id="252464at2"/>
<dbReference type="PANTHER" id="PTHR43798">
    <property type="entry name" value="MONOACYLGLYCEROL LIPASE"/>
    <property type="match status" value="1"/>
</dbReference>
<dbReference type="EMBL" id="NKXO01000021">
    <property type="protein sequence ID" value="PKQ68950.1"/>
    <property type="molecule type" value="Genomic_DNA"/>
</dbReference>
<keyword evidence="2" id="KW-0808">Transferase</keyword>
<protein>
    <submittedName>
        <fullName evidence="2">Putative hydrolase or acyltransferase</fullName>
    </submittedName>
</protein>
<evidence type="ECO:0000313" key="3">
    <source>
        <dbReference type="Proteomes" id="UP000233387"/>
    </source>
</evidence>
<dbReference type="PRINTS" id="PR00111">
    <property type="entry name" value="ABHYDROLASE"/>
</dbReference>
<keyword evidence="2" id="KW-0012">Acyltransferase</keyword>
<dbReference type="AlphaFoldDB" id="A0A2N3IF61"/>
<name>A0A2N3IF61_9BACT</name>
<proteinExistence type="predicted"/>
<organism evidence="2 3">
    <name type="scientific">Raineya orbicola</name>
    <dbReference type="NCBI Taxonomy" id="2016530"/>
    <lineage>
        <taxon>Bacteria</taxon>
        <taxon>Pseudomonadati</taxon>
        <taxon>Bacteroidota</taxon>
        <taxon>Cytophagia</taxon>
        <taxon>Cytophagales</taxon>
        <taxon>Raineyaceae</taxon>
        <taxon>Raineya</taxon>
    </lineage>
</organism>
<gene>
    <name evidence="2" type="ORF">Rain11_1483</name>
</gene>